<feature type="coiled-coil region" evidence="1">
    <location>
        <begin position="50"/>
        <end position="77"/>
    </location>
</feature>
<name>A0A519BF60_ACIG2</name>
<reference evidence="2 3" key="1">
    <citation type="journal article" date="2019" name="ISME J.">
        <title>Insights into ecological role of a new deltaproteobacterial order Candidatus Acidulodesulfobacterales by metagenomics and metatranscriptomics.</title>
        <authorList>
            <person name="Tan S."/>
            <person name="Liu J."/>
            <person name="Fang Y."/>
            <person name="Hedlund B.P."/>
            <person name="Lian Z.H."/>
            <person name="Huang L.Y."/>
            <person name="Li J.T."/>
            <person name="Huang L.N."/>
            <person name="Li W.J."/>
            <person name="Jiang H.C."/>
            <person name="Dong H.L."/>
            <person name="Shu W.S."/>
        </authorList>
    </citation>
    <scope>NUCLEOTIDE SEQUENCE [LARGE SCALE GENOMIC DNA]</scope>
    <source>
        <strain evidence="2">AP2</strain>
    </source>
</reference>
<accession>A0A519BF60</accession>
<dbReference type="AlphaFoldDB" id="A0A519BF60"/>
<evidence type="ECO:0000313" key="3">
    <source>
        <dbReference type="Proteomes" id="UP000316562"/>
    </source>
</evidence>
<keyword evidence="1" id="KW-0175">Coiled coil</keyword>
<evidence type="ECO:0000313" key="2">
    <source>
        <dbReference type="EMBL" id="RZD15889.1"/>
    </source>
</evidence>
<gene>
    <name evidence="2" type="ORF">EVJ46_06740</name>
</gene>
<sequence>MQLKRLKRILFIAVFFILFTGTAKSAAFASPFIKHRHIFYESSSSIINKLKLYKLSLNRLYKDLEKKKKESNKLNHKIKYTDIILKKLKKKIKNSGFIVTRLLKDIFVINEERDADIINLSDKNSNYVISNYILKNLLNHEEYRLKKLINRDKKFAKINKEIVFERKKLKKEIDGLSESKLKLKKIIADSQNYINNINRMKTEESRTNNKNSRFLRKKVIKLIHKIKNKIKSKSHHDIKFIVIK</sequence>
<evidence type="ECO:0000256" key="1">
    <source>
        <dbReference type="SAM" id="Coils"/>
    </source>
</evidence>
<organism evidence="2 3">
    <name type="scientific">Acididesulfobacter guangdongensis</name>
    <dbReference type="NCBI Taxonomy" id="2597225"/>
    <lineage>
        <taxon>Bacteria</taxon>
        <taxon>Deltaproteobacteria</taxon>
        <taxon>Candidatus Acidulodesulfobacterales</taxon>
        <taxon>Candidatus Acididesulfobacter</taxon>
    </lineage>
</organism>
<dbReference type="EMBL" id="SGBC01000003">
    <property type="protein sequence ID" value="RZD15889.1"/>
    <property type="molecule type" value="Genomic_DNA"/>
</dbReference>
<dbReference type="Proteomes" id="UP000316562">
    <property type="component" value="Unassembled WGS sequence"/>
</dbReference>
<proteinExistence type="predicted"/>
<comment type="caution">
    <text evidence="2">The sequence shown here is derived from an EMBL/GenBank/DDBJ whole genome shotgun (WGS) entry which is preliminary data.</text>
</comment>
<protein>
    <submittedName>
        <fullName evidence="2">Uncharacterized protein</fullName>
    </submittedName>
</protein>